<dbReference type="InterPro" id="IPR018484">
    <property type="entry name" value="FGGY_N"/>
</dbReference>
<organism evidence="7 8">
    <name type="scientific">Mediterraneibacter gnavus</name>
    <name type="common">Ruminococcus gnavus</name>
    <dbReference type="NCBI Taxonomy" id="33038"/>
    <lineage>
        <taxon>Bacteria</taxon>
        <taxon>Bacillati</taxon>
        <taxon>Bacillota</taxon>
        <taxon>Clostridia</taxon>
        <taxon>Lachnospirales</taxon>
        <taxon>Lachnospiraceae</taxon>
        <taxon>Mediterraneibacter</taxon>
    </lineage>
</organism>
<dbReference type="RefSeq" id="WP_272108226.1">
    <property type="nucleotide sequence ID" value="NZ_JAQMLA010000043.1"/>
</dbReference>
<dbReference type="CDD" id="cd07802">
    <property type="entry name" value="ASKHA_NBD_FGGY_EcLyxK-like"/>
    <property type="match status" value="1"/>
</dbReference>
<dbReference type="Pfam" id="PF00370">
    <property type="entry name" value="FGGY_N"/>
    <property type="match status" value="1"/>
</dbReference>
<dbReference type="Gene3D" id="3.30.420.40">
    <property type="match status" value="2"/>
</dbReference>
<accession>A0AAW6DD02</accession>
<evidence type="ECO:0000256" key="4">
    <source>
        <dbReference type="RuleBase" id="RU003733"/>
    </source>
</evidence>
<dbReference type="Proteomes" id="UP001212160">
    <property type="component" value="Unassembled WGS sequence"/>
</dbReference>
<feature type="domain" description="Carbohydrate kinase FGGY C-terminal" evidence="6">
    <location>
        <begin position="261"/>
        <end position="448"/>
    </location>
</feature>
<evidence type="ECO:0000259" key="6">
    <source>
        <dbReference type="Pfam" id="PF02782"/>
    </source>
</evidence>
<dbReference type="InterPro" id="IPR018483">
    <property type="entry name" value="Carb_kinase_FGGY_CS"/>
</dbReference>
<sequence length="500" mass="55653">MKKYLLGVDNGGTYIKAALYDFKGKQIGITKEYNEKIIPGIGMSEYNQDTLWQINCNCIKNVIEGTGIDPNEIACLGISGQGCGFYAIDSKGQNICNAISSSDQRAVKYVEKWEKDGTSEKLFDLIFRYSTPGHINAILAWLKDNEPDNYDKIAYLFSMKDFLIYRLTGEVVSGYGCQSASCLMNMNTNEFDKNLADAFGIQEVIDKFGPLKWDIEICGYITDEAADLCGCMSGTPVCGGCHDVVASIIAMGVDNSAPFFVITGTHAINGYISDTPILDKSVLSTELFAFPGGYMIEDSFPASSGILEWVIDLFYSREEKTLTDIYNEINQMVDSISPDESDLIFLPYLNGQRDNLKARGTWIGLLPHHTKAHMFRAVYEAVAFTHMRHLENLFNNRTKPEMIRMAGGATNSTVWIQLFADVIDIPLHVVPKEEMGTKGAAIVAAVSAKIYPDVKTAISNMTSVGKVFEPRQDFSAIYQKKYLRFKSIVNKTDSIWTDFN</sequence>
<dbReference type="PANTHER" id="PTHR43095:SF3">
    <property type="entry name" value="L-XYLULOSE_3-KETO-L-GULONATE KINASE"/>
    <property type="match status" value="1"/>
</dbReference>
<comment type="caution">
    <text evidence="7">The sequence shown here is derived from an EMBL/GenBank/DDBJ whole genome shotgun (WGS) entry which is preliminary data.</text>
</comment>
<dbReference type="EMBL" id="JAQMLA010000043">
    <property type="protein sequence ID" value="MDB8687626.1"/>
    <property type="molecule type" value="Genomic_DNA"/>
</dbReference>
<dbReference type="GO" id="GO:0016773">
    <property type="term" value="F:phosphotransferase activity, alcohol group as acceptor"/>
    <property type="evidence" value="ECO:0007669"/>
    <property type="project" value="InterPro"/>
</dbReference>
<dbReference type="PROSITE" id="PS00445">
    <property type="entry name" value="FGGY_KINASES_2"/>
    <property type="match status" value="1"/>
</dbReference>
<comment type="similarity">
    <text evidence="1 4">Belongs to the FGGY kinase family.</text>
</comment>
<gene>
    <name evidence="7" type="ORF">PNW85_13275</name>
</gene>
<dbReference type="GO" id="GO:0005975">
    <property type="term" value="P:carbohydrate metabolic process"/>
    <property type="evidence" value="ECO:0007669"/>
    <property type="project" value="InterPro"/>
</dbReference>
<dbReference type="InterPro" id="IPR018485">
    <property type="entry name" value="FGGY_C"/>
</dbReference>
<evidence type="ECO:0000313" key="8">
    <source>
        <dbReference type="Proteomes" id="UP001212160"/>
    </source>
</evidence>
<dbReference type="GO" id="GO:0016301">
    <property type="term" value="F:kinase activity"/>
    <property type="evidence" value="ECO:0007669"/>
    <property type="project" value="UniProtKB-KW"/>
</dbReference>
<evidence type="ECO:0000313" key="7">
    <source>
        <dbReference type="EMBL" id="MDB8687626.1"/>
    </source>
</evidence>
<dbReference type="InterPro" id="IPR050406">
    <property type="entry name" value="FGGY_Carb_Kinase"/>
</dbReference>
<dbReference type="InterPro" id="IPR000577">
    <property type="entry name" value="Carb_kinase_FGGY"/>
</dbReference>
<dbReference type="PIRSF" id="PIRSF000538">
    <property type="entry name" value="GlpK"/>
    <property type="match status" value="1"/>
</dbReference>
<dbReference type="InterPro" id="IPR043129">
    <property type="entry name" value="ATPase_NBD"/>
</dbReference>
<proteinExistence type="inferred from homology"/>
<reference evidence="7" key="1">
    <citation type="submission" date="2023-01" db="EMBL/GenBank/DDBJ databases">
        <title>Human gut microbiome strain richness.</title>
        <authorList>
            <person name="Chen-Liaw A."/>
        </authorList>
    </citation>
    <scope>NUCLEOTIDE SEQUENCE</scope>
    <source>
        <strain evidence="7">RTP21484st1_H11_RTP21484_190118</strain>
    </source>
</reference>
<keyword evidence="3 4" id="KW-0418">Kinase</keyword>
<evidence type="ECO:0000256" key="3">
    <source>
        <dbReference type="ARBA" id="ARBA00022777"/>
    </source>
</evidence>
<keyword evidence="2 4" id="KW-0808">Transferase</keyword>
<name>A0AAW6DD02_MEDGN</name>
<evidence type="ECO:0000259" key="5">
    <source>
        <dbReference type="Pfam" id="PF00370"/>
    </source>
</evidence>
<evidence type="ECO:0000256" key="2">
    <source>
        <dbReference type="ARBA" id="ARBA00022679"/>
    </source>
</evidence>
<dbReference type="AlphaFoldDB" id="A0AAW6DD02"/>
<protein>
    <submittedName>
        <fullName evidence="7">Carbohydrate kinase</fullName>
    </submittedName>
</protein>
<feature type="domain" description="Carbohydrate kinase FGGY N-terminal" evidence="5">
    <location>
        <begin position="4"/>
        <end position="249"/>
    </location>
</feature>
<dbReference type="PANTHER" id="PTHR43095">
    <property type="entry name" value="SUGAR KINASE"/>
    <property type="match status" value="1"/>
</dbReference>
<evidence type="ECO:0000256" key="1">
    <source>
        <dbReference type="ARBA" id="ARBA00009156"/>
    </source>
</evidence>
<dbReference type="Pfam" id="PF02782">
    <property type="entry name" value="FGGY_C"/>
    <property type="match status" value="1"/>
</dbReference>
<dbReference type="SUPFAM" id="SSF53067">
    <property type="entry name" value="Actin-like ATPase domain"/>
    <property type="match status" value="2"/>
</dbReference>